<dbReference type="EMBL" id="JAQSIO010000009">
    <property type="protein sequence ID" value="MDD0816729.1"/>
    <property type="molecule type" value="Genomic_DNA"/>
</dbReference>
<gene>
    <name evidence="1" type="ORF">PSQ39_18965</name>
</gene>
<evidence type="ECO:0000313" key="2">
    <source>
        <dbReference type="Proteomes" id="UP001528672"/>
    </source>
</evidence>
<protein>
    <submittedName>
        <fullName evidence="1">Uncharacterized protein</fullName>
    </submittedName>
</protein>
<organism evidence="1 2">
    <name type="scientific">Curvibacter microcysteis</name>
    <dbReference type="NCBI Taxonomy" id="3026419"/>
    <lineage>
        <taxon>Bacteria</taxon>
        <taxon>Pseudomonadati</taxon>
        <taxon>Pseudomonadota</taxon>
        <taxon>Betaproteobacteria</taxon>
        <taxon>Burkholderiales</taxon>
        <taxon>Comamonadaceae</taxon>
        <taxon>Curvibacter</taxon>
    </lineage>
</organism>
<name>A0ABT5MJH7_9BURK</name>
<reference evidence="1 2" key="1">
    <citation type="submission" date="2023-02" db="EMBL/GenBank/DDBJ databases">
        <title>Bacterial whole genome sequence for Curvibacter sp. HBC28.</title>
        <authorList>
            <person name="Le V."/>
            <person name="Ko S.-R."/>
            <person name="Ahn C.-Y."/>
            <person name="Oh H.-M."/>
        </authorList>
    </citation>
    <scope>NUCLEOTIDE SEQUENCE [LARGE SCALE GENOMIC DNA]</scope>
    <source>
        <strain evidence="1 2">HBC28</strain>
    </source>
</reference>
<dbReference type="Proteomes" id="UP001528672">
    <property type="component" value="Unassembled WGS sequence"/>
</dbReference>
<sequence>MPSLYESMNAALRAHWQQHNNQYPTFILAPEQHGPLMDEIALVREVFGPGAAQFPRDKFHGAPIELRPGAAPTLRAVDGVETLLVL</sequence>
<dbReference type="RefSeq" id="WP_273967107.1">
    <property type="nucleotide sequence ID" value="NZ_JAQSIN010000007.1"/>
</dbReference>
<proteinExistence type="predicted"/>
<accession>A0ABT5MJH7</accession>
<evidence type="ECO:0000313" key="1">
    <source>
        <dbReference type="EMBL" id="MDD0816729.1"/>
    </source>
</evidence>
<keyword evidence="2" id="KW-1185">Reference proteome</keyword>
<comment type="caution">
    <text evidence="1">The sequence shown here is derived from an EMBL/GenBank/DDBJ whole genome shotgun (WGS) entry which is preliminary data.</text>
</comment>